<dbReference type="Proteomes" id="UP000053660">
    <property type="component" value="Unassembled WGS sequence"/>
</dbReference>
<dbReference type="InterPro" id="IPR029063">
    <property type="entry name" value="SAM-dependent_MTases_sf"/>
</dbReference>
<comment type="similarity">
    <text evidence="9">Belongs to the class I-like SAM-binding methyltransferase superfamily. Trm1 family.</text>
</comment>
<dbReference type="GO" id="GO:0002940">
    <property type="term" value="P:tRNA N2-guanine methylation"/>
    <property type="evidence" value="ECO:0007669"/>
    <property type="project" value="TreeGrafter"/>
</dbReference>
<reference evidence="10 11" key="1">
    <citation type="submission" date="2014-03" db="EMBL/GenBank/DDBJ databases">
        <title>Draft genome of the hookworm Oesophagostomum dentatum.</title>
        <authorList>
            <person name="Mitreva M."/>
        </authorList>
    </citation>
    <scope>NUCLEOTIDE SEQUENCE [LARGE SCALE GENOMIC DNA]</scope>
    <source>
        <strain evidence="10 11">OD-Hann</strain>
    </source>
</reference>
<dbReference type="PANTHER" id="PTHR10631">
    <property type="entry name" value="N 2 ,N 2 -DIMETHYLGUANOSINE TRNA METHYLTRANSFERASE"/>
    <property type="match status" value="1"/>
</dbReference>
<keyword evidence="5 9" id="KW-0819">tRNA processing</keyword>
<evidence type="ECO:0000256" key="2">
    <source>
        <dbReference type="ARBA" id="ARBA00022603"/>
    </source>
</evidence>
<dbReference type="GO" id="GO:0000049">
    <property type="term" value="F:tRNA binding"/>
    <property type="evidence" value="ECO:0007669"/>
    <property type="project" value="UniProtKB-UniRule"/>
</dbReference>
<gene>
    <name evidence="10" type="ORF">OESDEN_03339</name>
</gene>
<keyword evidence="2 9" id="KW-0489">Methyltransferase</keyword>
<evidence type="ECO:0000256" key="9">
    <source>
        <dbReference type="PROSITE-ProRule" id="PRU00958"/>
    </source>
</evidence>
<dbReference type="OrthoDB" id="6349953at2759"/>
<evidence type="ECO:0000256" key="6">
    <source>
        <dbReference type="ARBA" id="ARBA00022884"/>
    </source>
</evidence>
<dbReference type="EC" id="2.1.1.216" evidence="7"/>
<evidence type="ECO:0000313" key="11">
    <source>
        <dbReference type="Proteomes" id="UP000053660"/>
    </source>
</evidence>
<keyword evidence="1 9" id="KW-0820">tRNA-binding</keyword>
<accession>A0A0B1THJ0</accession>
<keyword evidence="6 9" id="KW-0694">RNA-binding</keyword>
<dbReference type="GO" id="GO:0005634">
    <property type="term" value="C:nucleus"/>
    <property type="evidence" value="ECO:0007669"/>
    <property type="project" value="TreeGrafter"/>
</dbReference>
<dbReference type="InterPro" id="IPR002905">
    <property type="entry name" value="Trm1"/>
</dbReference>
<dbReference type="AlphaFoldDB" id="A0A0B1THJ0"/>
<evidence type="ECO:0000256" key="4">
    <source>
        <dbReference type="ARBA" id="ARBA00022691"/>
    </source>
</evidence>
<keyword evidence="11" id="KW-1185">Reference proteome</keyword>
<evidence type="ECO:0000256" key="1">
    <source>
        <dbReference type="ARBA" id="ARBA00022555"/>
    </source>
</evidence>
<keyword evidence="3 9" id="KW-0808">Transferase</keyword>
<keyword evidence="4 9" id="KW-0949">S-adenosyl-L-methionine</keyword>
<evidence type="ECO:0000313" key="10">
    <source>
        <dbReference type="EMBL" id="KHJ96699.1"/>
    </source>
</evidence>
<evidence type="ECO:0000256" key="7">
    <source>
        <dbReference type="ARBA" id="ARBA00039099"/>
    </source>
</evidence>
<protein>
    <recommendedName>
        <fullName evidence="7">tRNA (guanine(26)-N(2))-dimethyltransferase</fullName>
        <ecNumber evidence="7">2.1.1.216</ecNumber>
    </recommendedName>
</protein>
<dbReference type="GO" id="GO:0160104">
    <property type="term" value="F:tRNA (guanine(26)-N2)-dimethyltransferase activity"/>
    <property type="evidence" value="ECO:0007669"/>
    <property type="project" value="UniProtKB-EC"/>
</dbReference>
<evidence type="ECO:0000256" key="3">
    <source>
        <dbReference type="ARBA" id="ARBA00022679"/>
    </source>
</evidence>
<comment type="catalytic activity">
    <reaction evidence="8">
        <text>guanosine(26) in tRNA + 2 S-adenosyl-L-methionine = N(2)-dimethylguanosine(26) in tRNA + 2 S-adenosyl-L-homocysteine + 2 H(+)</text>
        <dbReference type="Rhea" id="RHEA:43140"/>
        <dbReference type="Rhea" id="RHEA-COMP:10359"/>
        <dbReference type="Rhea" id="RHEA-COMP:10360"/>
        <dbReference type="ChEBI" id="CHEBI:15378"/>
        <dbReference type="ChEBI" id="CHEBI:57856"/>
        <dbReference type="ChEBI" id="CHEBI:59789"/>
        <dbReference type="ChEBI" id="CHEBI:74269"/>
        <dbReference type="ChEBI" id="CHEBI:74513"/>
        <dbReference type="EC" id="2.1.1.216"/>
    </reaction>
</comment>
<sequence length="149" mass="16879">MTSLKMQYNLLVKILFLTEWKGKVTMMEHRNVDKRFHAVDLDPYGSASVFLDSAVQCVADGGILMVTCTDMAVLCGNTPETCYNKYGSTTVRLKCCHEMALRILLRSIDSHANRYSRFIEPLLSISVDFYVRVFVRLHTGARMTKDSGV</sequence>
<dbReference type="EMBL" id="KN549605">
    <property type="protein sequence ID" value="KHJ96699.1"/>
    <property type="molecule type" value="Genomic_DNA"/>
</dbReference>
<name>A0A0B1THJ0_OESDE</name>
<evidence type="ECO:0000256" key="5">
    <source>
        <dbReference type="ARBA" id="ARBA00022694"/>
    </source>
</evidence>
<proteinExistence type="inferred from homology"/>
<dbReference type="Pfam" id="PF02005">
    <property type="entry name" value="TRM"/>
    <property type="match status" value="1"/>
</dbReference>
<dbReference type="PANTHER" id="PTHR10631:SF3">
    <property type="entry name" value="TRNA (GUANINE(26)-N(2))-DIMETHYLTRANSFERASE"/>
    <property type="match status" value="1"/>
</dbReference>
<dbReference type="SUPFAM" id="SSF53335">
    <property type="entry name" value="S-adenosyl-L-methionine-dependent methyltransferases"/>
    <property type="match status" value="1"/>
</dbReference>
<dbReference type="PROSITE" id="PS51626">
    <property type="entry name" value="SAM_MT_TRM1"/>
    <property type="match status" value="1"/>
</dbReference>
<evidence type="ECO:0000256" key="8">
    <source>
        <dbReference type="ARBA" id="ARBA00051897"/>
    </source>
</evidence>
<organism evidence="10 11">
    <name type="scientific">Oesophagostomum dentatum</name>
    <name type="common">Nodular worm</name>
    <dbReference type="NCBI Taxonomy" id="61180"/>
    <lineage>
        <taxon>Eukaryota</taxon>
        <taxon>Metazoa</taxon>
        <taxon>Ecdysozoa</taxon>
        <taxon>Nematoda</taxon>
        <taxon>Chromadorea</taxon>
        <taxon>Rhabditida</taxon>
        <taxon>Rhabditina</taxon>
        <taxon>Rhabditomorpha</taxon>
        <taxon>Strongyloidea</taxon>
        <taxon>Strongylidae</taxon>
        <taxon>Oesophagostomum</taxon>
    </lineage>
</organism>
<dbReference type="Gene3D" id="3.40.50.150">
    <property type="entry name" value="Vaccinia Virus protein VP39"/>
    <property type="match status" value="1"/>
</dbReference>